<evidence type="ECO:0000256" key="1">
    <source>
        <dbReference type="ARBA" id="ARBA00001974"/>
    </source>
</evidence>
<feature type="domain" description="Alpha-glycerophosphate oxidase C-terminal" evidence="9">
    <location>
        <begin position="402"/>
        <end position="526"/>
    </location>
</feature>
<comment type="similarity">
    <text evidence="3">Belongs to the FAD-dependent glycerol-3-phosphate dehydrogenase family.</text>
</comment>
<evidence type="ECO:0000256" key="3">
    <source>
        <dbReference type="ARBA" id="ARBA00007330"/>
    </source>
</evidence>
<dbReference type="Gene3D" id="3.30.9.10">
    <property type="entry name" value="D-Amino Acid Oxidase, subunit A, domain 2"/>
    <property type="match status" value="1"/>
</dbReference>
<evidence type="ECO:0000259" key="8">
    <source>
        <dbReference type="Pfam" id="PF01266"/>
    </source>
</evidence>
<evidence type="ECO:0000313" key="10">
    <source>
        <dbReference type="EMBL" id="CAB4959866.1"/>
    </source>
</evidence>
<dbReference type="EMBL" id="CAFBNQ010000071">
    <property type="protein sequence ID" value="CAB4959866.1"/>
    <property type="molecule type" value="Genomic_DNA"/>
</dbReference>
<organism evidence="10">
    <name type="scientific">freshwater metagenome</name>
    <dbReference type="NCBI Taxonomy" id="449393"/>
    <lineage>
        <taxon>unclassified sequences</taxon>
        <taxon>metagenomes</taxon>
        <taxon>ecological metagenomes</taxon>
    </lineage>
</organism>
<reference evidence="10" key="1">
    <citation type="submission" date="2020-05" db="EMBL/GenBank/DDBJ databases">
        <authorList>
            <person name="Chiriac C."/>
            <person name="Salcher M."/>
            <person name="Ghai R."/>
            <person name="Kavagutti S V."/>
        </authorList>
    </citation>
    <scope>NUCLEOTIDE SEQUENCE</scope>
</reference>
<dbReference type="PRINTS" id="PR01001">
    <property type="entry name" value="FADG3PDH"/>
</dbReference>
<dbReference type="Gene3D" id="1.10.8.870">
    <property type="entry name" value="Alpha-glycerophosphate oxidase, cap domain"/>
    <property type="match status" value="1"/>
</dbReference>
<keyword evidence="7" id="KW-0560">Oxidoreductase</keyword>
<comment type="cofactor">
    <cofactor evidence="1">
        <name>FAD</name>
        <dbReference type="ChEBI" id="CHEBI:57692"/>
    </cofactor>
</comment>
<dbReference type="FunFam" id="1.10.8.870:FF:000003">
    <property type="entry name" value="Glycerol-3-phosphate dehydrogenase"/>
    <property type="match status" value="1"/>
</dbReference>
<dbReference type="InterPro" id="IPR006076">
    <property type="entry name" value="FAD-dep_OxRdtase"/>
</dbReference>
<proteinExistence type="inferred from homology"/>
<keyword evidence="4" id="KW-0963">Cytoplasm</keyword>
<keyword evidence="5" id="KW-0285">Flavoprotein</keyword>
<evidence type="ECO:0000259" key="9">
    <source>
        <dbReference type="Pfam" id="PF16901"/>
    </source>
</evidence>
<dbReference type="GO" id="GO:0046168">
    <property type="term" value="P:glycerol-3-phosphate catabolic process"/>
    <property type="evidence" value="ECO:0007669"/>
    <property type="project" value="TreeGrafter"/>
</dbReference>
<dbReference type="InterPro" id="IPR031656">
    <property type="entry name" value="DAO_C"/>
</dbReference>
<sequence>MFNPQLNPAQRRSALKSLAADEFDILIIGGGVTGVGAALDAASRGLKVALVESQDFASGTSSRSSKLIHGGLRYLEQYDFKLVREALHERELMVSSLAPHLVKPVGFLYPLQEKYRERTYVGAGLALYDVLRGFQRALPWHKHLSEKKIAEIAPSLRSDLINGAIKYFDAQVDDARHTLAIARTAVRHGAVIASRVQCEELVRDGKRVVGAKVRDLQSGKKISISAKVTVMCAGVWSDELHEKFGIKPGYKVAMSKGAHIVLPKSAIQSGAGIILKTSVSVLFIIPWGDKWIVGTTDTPYKADRNNPVATKEDVEYIIDQANRVLHPKINAAEIIGVYAGLRPLVANSAGSTTTKLSREHTVDRPVPGFVSIAGGKYTTYRIMGKDVIDLAVNDLRRIVPESVTDKLPAIGADGYFALVQQSAQLAAMSGLSEEVVIHLLNRYGSLISEIFEIIESDKKLAQPISDDLAYIKAEVIYAVTYEGAQSVDDVLSRRTRIAFEASDGGESIATTVATLIAPVLGWDAAAKKASVSEFTKHLKNERIALVKLLEKVR</sequence>
<keyword evidence="6" id="KW-0274">FAD</keyword>
<dbReference type="Pfam" id="PF01266">
    <property type="entry name" value="DAO"/>
    <property type="match status" value="1"/>
</dbReference>
<dbReference type="AlphaFoldDB" id="A0A6J7KVD2"/>
<accession>A0A6J7KVD2</accession>
<feature type="domain" description="FAD dependent oxidoreductase" evidence="8">
    <location>
        <begin position="24"/>
        <end position="348"/>
    </location>
</feature>
<evidence type="ECO:0000256" key="7">
    <source>
        <dbReference type="ARBA" id="ARBA00023002"/>
    </source>
</evidence>
<evidence type="ECO:0000256" key="2">
    <source>
        <dbReference type="ARBA" id="ARBA00004496"/>
    </source>
</evidence>
<dbReference type="Pfam" id="PF16901">
    <property type="entry name" value="DAO_C"/>
    <property type="match status" value="1"/>
</dbReference>
<dbReference type="PANTHER" id="PTHR11985:SF31">
    <property type="entry name" value="GLYCEROL-3-PHOSPHATE DEHYDROGENASE 2"/>
    <property type="match status" value="1"/>
</dbReference>
<evidence type="ECO:0000256" key="6">
    <source>
        <dbReference type="ARBA" id="ARBA00022827"/>
    </source>
</evidence>
<dbReference type="InterPro" id="IPR036188">
    <property type="entry name" value="FAD/NAD-bd_sf"/>
</dbReference>
<dbReference type="PROSITE" id="PS00977">
    <property type="entry name" value="FAD_G3PDH_1"/>
    <property type="match status" value="1"/>
</dbReference>
<dbReference type="InterPro" id="IPR000447">
    <property type="entry name" value="G3P_DH_FAD-dep"/>
</dbReference>
<evidence type="ECO:0000256" key="5">
    <source>
        <dbReference type="ARBA" id="ARBA00022630"/>
    </source>
</evidence>
<comment type="subcellular location">
    <subcellularLocation>
        <location evidence="2">Cytoplasm</location>
    </subcellularLocation>
</comment>
<dbReference type="GO" id="GO:0004368">
    <property type="term" value="F:glycerol-3-phosphate dehydrogenase (quinone) activity"/>
    <property type="evidence" value="ECO:0007669"/>
    <property type="project" value="InterPro"/>
</dbReference>
<gene>
    <name evidence="10" type="ORF">UFOPK3861_00718</name>
</gene>
<protein>
    <submittedName>
        <fullName evidence="10">Unannotated protein</fullName>
    </submittedName>
</protein>
<name>A0A6J7KVD2_9ZZZZ</name>
<dbReference type="SUPFAM" id="SSF51905">
    <property type="entry name" value="FAD/NAD(P)-binding domain"/>
    <property type="match status" value="1"/>
</dbReference>
<dbReference type="PANTHER" id="PTHR11985">
    <property type="entry name" value="GLYCEROL-3-PHOSPHATE DEHYDROGENASE"/>
    <property type="match status" value="1"/>
</dbReference>
<dbReference type="GO" id="GO:0005737">
    <property type="term" value="C:cytoplasm"/>
    <property type="evidence" value="ECO:0007669"/>
    <property type="project" value="UniProtKB-SubCell"/>
</dbReference>
<dbReference type="InterPro" id="IPR038299">
    <property type="entry name" value="DAO_C_sf"/>
</dbReference>
<dbReference type="Gene3D" id="3.50.50.60">
    <property type="entry name" value="FAD/NAD(P)-binding domain"/>
    <property type="match status" value="1"/>
</dbReference>
<evidence type="ECO:0000256" key="4">
    <source>
        <dbReference type="ARBA" id="ARBA00022490"/>
    </source>
</evidence>